<keyword evidence="5" id="KW-0804">Transcription</keyword>
<keyword evidence="3" id="KW-0805">Transcription regulation</keyword>
<evidence type="ECO:0000256" key="7">
    <source>
        <dbReference type="SAM" id="MobiDB-lite"/>
    </source>
</evidence>
<comment type="subcellular location">
    <subcellularLocation>
        <location evidence="1">Nucleus</location>
    </subcellularLocation>
</comment>
<sequence length="172" mass="18568">MSTLSDLINAADSPAPSARTTTPEAAKVKGHGTSTEDAQIDPVDEILSGRSENQFIPETPLGIAVDNFGTNWNELLCLINTTVGHTQPSLDHLKEVAECSAKNLKDACLELSGEFTRASLQWRLNKREEAMAEDTSDFEAAIGRQQTLIARTEGLIASHLSDFANSNTQPKS</sequence>
<evidence type="ECO:0000256" key="4">
    <source>
        <dbReference type="ARBA" id="ARBA00023054"/>
    </source>
</evidence>
<keyword evidence="4" id="KW-0175">Coiled coil</keyword>
<dbReference type="InterPro" id="IPR021640">
    <property type="entry name" value="Mediator_Med28"/>
</dbReference>
<organism evidence="8 9">
    <name type="scientific">Acrobeloides nanus</name>
    <dbReference type="NCBI Taxonomy" id="290746"/>
    <lineage>
        <taxon>Eukaryota</taxon>
        <taxon>Metazoa</taxon>
        <taxon>Ecdysozoa</taxon>
        <taxon>Nematoda</taxon>
        <taxon>Chromadorea</taxon>
        <taxon>Rhabditida</taxon>
        <taxon>Tylenchina</taxon>
        <taxon>Cephalobomorpha</taxon>
        <taxon>Cephaloboidea</taxon>
        <taxon>Cephalobidae</taxon>
        <taxon>Acrobeloides</taxon>
    </lineage>
</organism>
<evidence type="ECO:0000256" key="5">
    <source>
        <dbReference type="ARBA" id="ARBA00023163"/>
    </source>
</evidence>
<protein>
    <submittedName>
        <fullName evidence="9">Uncharacterized protein</fullName>
    </submittedName>
</protein>
<feature type="region of interest" description="Disordered" evidence="7">
    <location>
        <begin position="1"/>
        <end position="37"/>
    </location>
</feature>
<accession>A0A914CS17</accession>
<dbReference type="WBParaSite" id="ACRNAN_scaffold13911.g18339.t1">
    <property type="protein sequence ID" value="ACRNAN_scaffold13911.g18339.t1"/>
    <property type="gene ID" value="ACRNAN_scaffold13911.g18339"/>
</dbReference>
<keyword evidence="6" id="KW-0539">Nucleus</keyword>
<evidence type="ECO:0000256" key="6">
    <source>
        <dbReference type="ARBA" id="ARBA00023242"/>
    </source>
</evidence>
<evidence type="ECO:0000313" key="9">
    <source>
        <dbReference type="WBParaSite" id="ACRNAN_scaffold13911.g18339.t1"/>
    </source>
</evidence>
<evidence type="ECO:0000256" key="1">
    <source>
        <dbReference type="ARBA" id="ARBA00004123"/>
    </source>
</evidence>
<dbReference type="GO" id="GO:0005634">
    <property type="term" value="C:nucleus"/>
    <property type="evidence" value="ECO:0007669"/>
    <property type="project" value="UniProtKB-SubCell"/>
</dbReference>
<evidence type="ECO:0000313" key="8">
    <source>
        <dbReference type="Proteomes" id="UP000887540"/>
    </source>
</evidence>
<dbReference type="AlphaFoldDB" id="A0A914CS17"/>
<comment type="similarity">
    <text evidence="2">Belongs to the Mediator complex subunit 28 family.</text>
</comment>
<dbReference type="Pfam" id="PF11594">
    <property type="entry name" value="Med28"/>
    <property type="match status" value="1"/>
</dbReference>
<name>A0A914CS17_9BILA</name>
<keyword evidence="8" id="KW-1185">Reference proteome</keyword>
<dbReference type="Proteomes" id="UP000887540">
    <property type="component" value="Unplaced"/>
</dbReference>
<reference evidence="9" key="1">
    <citation type="submission" date="2022-11" db="UniProtKB">
        <authorList>
            <consortium name="WormBaseParasite"/>
        </authorList>
    </citation>
    <scope>IDENTIFICATION</scope>
</reference>
<evidence type="ECO:0000256" key="2">
    <source>
        <dbReference type="ARBA" id="ARBA00005571"/>
    </source>
</evidence>
<proteinExistence type="inferred from homology"/>
<evidence type="ECO:0000256" key="3">
    <source>
        <dbReference type="ARBA" id="ARBA00023015"/>
    </source>
</evidence>